<keyword evidence="5" id="KW-1185">Reference proteome</keyword>
<protein>
    <submittedName>
        <fullName evidence="4">Epimerase family protein</fullName>
    </submittedName>
</protein>
<dbReference type="Proteomes" id="UP000032336">
    <property type="component" value="Unassembled WGS sequence"/>
</dbReference>
<feature type="domain" description="DUF1731" evidence="3">
    <location>
        <begin position="289"/>
        <end position="337"/>
    </location>
</feature>
<dbReference type="PATRIC" id="fig|1121877.4.peg.3068"/>
<dbReference type="InterPro" id="IPR036291">
    <property type="entry name" value="NAD(P)-bd_dom_sf"/>
</dbReference>
<proteinExistence type="inferred from homology"/>
<dbReference type="PANTHER" id="PTHR11092:SF0">
    <property type="entry name" value="EPIMERASE FAMILY PROTEIN SDR39U1"/>
    <property type="match status" value="1"/>
</dbReference>
<dbReference type="Gene3D" id="3.40.50.720">
    <property type="entry name" value="NAD(P)-binding Rossmann-like Domain"/>
    <property type="match status" value="1"/>
</dbReference>
<dbReference type="InterPro" id="IPR013549">
    <property type="entry name" value="DUF1731"/>
</dbReference>
<dbReference type="SUPFAM" id="SSF51735">
    <property type="entry name" value="NAD(P)-binding Rossmann-fold domains"/>
    <property type="match status" value="1"/>
</dbReference>
<feature type="domain" description="NAD-dependent epimerase/dehydratase" evidence="2">
    <location>
        <begin position="35"/>
        <end position="255"/>
    </location>
</feature>
<dbReference type="AlphaFoldDB" id="A0A0D8FQI9"/>
<comment type="similarity">
    <text evidence="1">Belongs to the NAD(P)-dependent epimerase/dehydratase family. SDR39U1 subfamily.</text>
</comment>
<dbReference type="STRING" id="1121877.FEAC_27370"/>
<dbReference type="InterPro" id="IPR010099">
    <property type="entry name" value="SDR39U1"/>
</dbReference>
<dbReference type="Pfam" id="PF01370">
    <property type="entry name" value="Epimerase"/>
    <property type="match status" value="1"/>
</dbReference>
<dbReference type="NCBIfam" id="TIGR01777">
    <property type="entry name" value="yfcH"/>
    <property type="match status" value="1"/>
</dbReference>
<reference evidence="4 5" key="1">
    <citation type="submission" date="2015-01" db="EMBL/GenBank/DDBJ databases">
        <title>Draft genome of the acidophilic iron oxidizer Ferrimicrobium acidiphilum strain T23.</title>
        <authorList>
            <person name="Poehlein A."/>
            <person name="Eisen S."/>
            <person name="Schloemann M."/>
            <person name="Johnson B.D."/>
            <person name="Daniel R."/>
            <person name="Muehling M."/>
        </authorList>
    </citation>
    <scope>NUCLEOTIDE SEQUENCE [LARGE SCALE GENOMIC DNA]</scope>
    <source>
        <strain evidence="4 5">T23</strain>
    </source>
</reference>
<evidence type="ECO:0000259" key="3">
    <source>
        <dbReference type="Pfam" id="PF08338"/>
    </source>
</evidence>
<accession>A0A0D8FQI9</accession>
<comment type="caution">
    <text evidence="4">The sequence shown here is derived from an EMBL/GenBank/DDBJ whole genome shotgun (WGS) entry which is preliminary data.</text>
</comment>
<evidence type="ECO:0000259" key="2">
    <source>
        <dbReference type="Pfam" id="PF01370"/>
    </source>
</evidence>
<dbReference type="EMBL" id="JXUW01000037">
    <property type="protein sequence ID" value="KJE75543.1"/>
    <property type="molecule type" value="Genomic_DNA"/>
</dbReference>
<gene>
    <name evidence="4" type="ORF">FEAC_27370</name>
</gene>
<organism evidence="4 5">
    <name type="scientific">Ferrimicrobium acidiphilum DSM 19497</name>
    <dbReference type="NCBI Taxonomy" id="1121877"/>
    <lineage>
        <taxon>Bacteria</taxon>
        <taxon>Bacillati</taxon>
        <taxon>Actinomycetota</taxon>
        <taxon>Acidimicrobiia</taxon>
        <taxon>Acidimicrobiales</taxon>
        <taxon>Acidimicrobiaceae</taxon>
        <taxon>Ferrimicrobium</taxon>
    </lineage>
</organism>
<evidence type="ECO:0000313" key="4">
    <source>
        <dbReference type="EMBL" id="KJE75543.1"/>
    </source>
</evidence>
<dbReference type="Pfam" id="PF08338">
    <property type="entry name" value="DUF1731"/>
    <property type="match status" value="1"/>
</dbReference>
<evidence type="ECO:0000313" key="5">
    <source>
        <dbReference type="Proteomes" id="UP000032336"/>
    </source>
</evidence>
<name>A0A0D8FQI9_9ACTN</name>
<sequence>MNSGPLIAGRRNVWSSLAAVIGIGTHERHEMRIGLTGSHGLIGSALAVALGQQGHEVLSIPRGKSTAKGGPDLVEDRASSPLFFDPDGGPSSLDALEGIDAVIHLAGEPIGDHRWDARVRSSIYSSRVYGTRSLIAALAALKSPPATVLVASASGIYGDRGSEELTEESTQGAGFLAKVVTDWEAESRTGEGFANRLVLLRTGVVLDASGGLLGRLLPLFRLGLGGRLASGEQYMSWITLADEVRAIQYCLENPAISGPVNLVAPNPVTNREFTKDLAVAVGRPAVFAVPRTALELVLGKEMARELALVSQRIVPNVLQSAGFTFGTPTLDVALAELLARSSH</sequence>
<dbReference type="eggNOG" id="COG1090">
    <property type="taxonomic scope" value="Bacteria"/>
</dbReference>
<dbReference type="InterPro" id="IPR001509">
    <property type="entry name" value="Epimerase_deHydtase"/>
</dbReference>
<evidence type="ECO:0000256" key="1">
    <source>
        <dbReference type="ARBA" id="ARBA00009353"/>
    </source>
</evidence>
<dbReference type="PANTHER" id="PTHR11092">
    <property type="entry name" value="SUGAR NUCLEOTIDE EPIMERASE RELATED"/>
    <property type="match status" value="1"/>
</dbReference>